<accession>A0A381YSY8</accession>
<evidence type="ECO:0000313" key="1">
    <source>
        <dbReference type="EMBL" id="SVA80156.1"/>
    </source>
</evidence>
<protein>
    <submittedName>
        <fullName evidence="1">Uncharacterized protein</fullName>
    </submittedName>
</protein>
<reference evidence="1" key="1">
    <citation type="submission" date="2018-05" db="EMBL/GenBank/DDBJ databases">
        <authorList>
            <person name="Lanie J.A."/>
            <person name="Ng W.-L."/>
            <person name="Kazmierczak K.M."/>
            <person name="Andrzejewski T.M."/>
            <person name="Davidsen T.M."/>
            <person name="Wayne K.J."/>
            <person name="Tettelin H."/>
            <person name="Glass J.I."/>
            <person name="Rusch D."/>
            <person name="Podicherti R."/>
            <person name="Tsui H.-C.T."/>
            <person name="Winkler M.E."/>
        </authorList>
    </citation>
    <scope>NUCLEOTIDE SEQUENCE</scope>
</reference>
<sequence>VVVETQKIQKDIVMAHTITNDKILKLEI</sequence>
<feature type="non-terminal residue" evidence="1">
    <location>
        <position position="1"/>
    </location>
</feature>
<dbReference type="AlphaFoldDB" id="A0A381YSY8"/>
<dbReference type="EMBL" id="UINC01018990">
    <property type="protein sequence ID" value="SVA80156.1"/>
    <property type="molecule type" value="Genomic_DNA"/>
</dbReference>
<name>A0A381YSY8_9ZZZZ</name>
<proteinExistence type="predicted"/>
<gene>
    <name evidence="1" type="ORF">METZ01_LOCUS133010</name>
</gene>
<organism evidence="1">
    <name type="scientific">marine metagenome</name>
    <dbReference type="NCBI Taxonomy" id="408172"/>
    <lineage>
        <taxon>unclassified sequences</taxon>
        <taxon>metagenomes</taxon>
        <taxon>ecological metagenomes</taxon>
    </lineage>
</organism>